<keyword evidence="2" id="KW-1185">Reference proteome</keyword>
<dbReference type="Gene3D" id="2.40.50.90">
    <property type="match status" value="1"/>
</dbReference>
<dbReference type="EMBL" id="BKCM01000007">
    <property type="protein sequence ID" value="GER00926.1"/>
    <property type="molecule type" value="Genomic_DNA"/>
</dbReference>
<dbReference type="AlphaFoldDB" id="A0A5A7N1I8"/>
<reference evidence="1 2" key="1">
    <citation type="submission" date="2019-09" db="EMBL/GenBank/DDBJ databases">
        <title>NBRP : Genome information of microbial organism related human and environment.</title>
        <authorList>
            <person name="Hattori M."/>
            <person name="Oshima K."/>
            <person name="Inaba H."/>
            <person name="Suda W."/>
            <person name="Sakamoto M."/>
            <person name="Iino T."/>
            <person name="Kitahara M."/>
            <person name="Oshida Y."/>
            <person name="Iida T."/>
            <person name="Kudo T."/>
            <person name="Itoh T."/>
            <person name="Ohkuma M."/>
        </authorList>
    </citation>
    <scope>NUCLEOTIDE SEQUENCE [LARGE SCALE GENOMIC DNA]</scope>
    <source>
        <strain evidence="1 2">Mie-1</strain>
    </source>
</reference>
<dbReference type="SUPFAM" id="SSF50199">
    <property type="entry name" value="Staphylococcal nuclease"/>
    <property type="match status" value="1"/>
</dbReference>
<dbReference type="InterPro" id="IPR035437">
    <property type="entry name" value="SNase_OB-fold_sf"/>
</dbReference>
<organism evidence="1 2">
    <name type="scientific">Iodidimonas gelatinilytica</name>
    <dbReference type="NCBI Taxonomy" id="1236966"/>
    <lineage>
        <taxon>Bacteria</taxon>
        <taxon>Pseudomonadati</taxon>
        <taxon>Pseudomonadota</taxon>
        <taxon>Alphaproteobacteria</taxon>
        <taxon>Iodidimonadales</taxon>
        <taxon>Iodidimonadaceae</taxon>
        <taxon>Iodidimonas</taxon>
    </lineage>
</organism>
<proteinExistence type="predicted"/>
<evidence type="ECO:0008006" key="3">
    <source>
        <dbReference type="Google" id="ProtNLM"/>
    </source>
</evidence>
<evidence type="ECO:0000313" key="2">
    <source>
        <dbReference type="Proteomes" id="UP000325187"/>
    </source>
</evidence>
<evidence type="ECO:0000313" key="1">
    <source>
        <dbReference type="EMBL" id="GER00926.1"/>
    </source>
</evidence>
<dbReference type="Proteomes" id="UP000325187">
    <property type="component" value="Unassembled WGS sequence"/>
</dbReference>
<name>A0A5A7N1I8_9PROT</name>
<comment type="caution">
    <text evidence="1">The sequence shown here is derived from an EMBL/GenBank/DDBJ whole genome shotgun (WGS) entry which is preliminary data.</text>
</comment>
<sequence>MLWMLIGVVLTGTVIHVVDGDTFDLAVEGGTVERIRLADIDAPDRPSEARQESGNVLRGWVGGNYLVCVSKGASWGRVVATCRMGGVDVGAWMVRHGQAVPDCRFDGYLYNADALNEEDQCLEAP</sequence>
<accession>A0A5A7N1I8</accession>
<protein>
    <recommendedName>
        <fullName evidence="3">Nuclease</fullName>
    </recommendedName>
</protein>
<gene>
    <name evidence="1" type="ORF">JCM17845_15490</name>
</gene>